<feature type="coiled-coil region" evidence="3">
    <location>
        <begin position="177"/>
        <end position="204"/>
    </location>
</feature>
<evidence type="ECO:0000256" key="2">
    <source>
        <dbReference type="PIRNR" id="PIRNR026508"/>
    </source>
</evidence>
<evidence type="ECO:0000256" key="3">
    <source>
        <dbReference type="SAM" id="Coils"/>
    </source>
</evidence>
<accession>A0ABX1L022</accession>
<dbReference type="PANTHER" id="PTHR38432:SF1">
    <property type="entry name" value="TELA-LIKE PROTEIN SAOUHSC_01408"/>
    <property type="match status" value="1"/>
</dbReference>
<dbReference type="PIRSF" id="PIRSF026508">
    <property type="entry name" value="TelA"/>
    <property type="match status" value="1"/>
</dbReference>
<organism evidence="4 5">
    <name type="scientific">Secundilactobacillus angelensis</name>
    <dbReference type="NCBI Taxonomy" id="2722706"/>
    <lineage>
        <taxon>Bacteria</taxon>
        <taxon>Bacillati</taxon>
        <taxon>Bacillota</taxon>
        <taxon>Bacilli</taxon>
        <taxon>Lactobacillales</taxon>
        <taxon>Lactobacillaceae</taxon>
        <taxon>Secundilactobacillus</taxon>
    </lineage>
</organism>
<keyword evidence="5" id="KW-1185">Reference proteome</keyword>
<dbReference type="InterPro" id="IPR008863">
    <property type="entry name" value="Toxic_anion-R_TelA"/>
</dbReference>
<keyword evidence="3" id="KW-0175">Coiled coil</keyword>
<comment type="similarity">
    <text evidence="1 2">Belongs to the TelA family.</text>
</comment>
<comment type="caution">
    <text evidence="4">The sequence shown here is derived from an EMBL/GenBank/DDBJ whole genome shotgun (WGS) entry which is preliminary data.</text>
</comment>
<evidence type="ECO:0000313" key="5">
    <source>
        <dbReference type="Proteomes" id="UP000763447"/>
    </source>
</evidence>
<dbReference type="Pfam" id="PF05816">
    <property type="entry name" value="TelA"/>
    <property type="match status" value="1"/>
</dbReference>
<protein>
    <submittedName>
        <fullName evidence="4">Toxic anion resistance protein</fullName>
    </submittedName>
</protein>
<dbReference type="RefSeq" id="WP_168926095.1">
    <property type="nucleotide sequence ID" value="NZ_JAAXLJ010000030.1"/>
</dbReference>
<evidence type="ECO:0000313" key="4">
    <source>
        <dbReference type="EMBL" id="NLR19546.1"/>
    </source>
</evidence>
<evidence type="ECO:0000256" key="1">
    <source>
        <dbReference type="ARBA" id="ARBA00005541"/>
    </source>
</evidence>
<dbReference type="PANTHER" id="PTHR38432">
    <property type="entry name" value="TELA-LIKE PROTEIN SAOUHSC_01408"/>
    <property type="match status" value="1"/>
</dbReference>
<dbReference type="Proteomes" id="UP000763447">
    <property type="component" value="Unassembled WGS sequence"/>
</dbReference>
<gene>
    <name evidence="4" type="ORF">HC026_11665</name>
</gene>
<reference evidence="4 5" key="1">
    <citation type="submission" date="2020-04" db="EMBL/GenBank/DDBJ databases">
        <title>A novel species of genus Lactobacillus that was isolated from fermented food Zha-chili.</title>
        <authorList>
            <person name="Zhang Z."/>
        </authorList>
    </citation>
    <scope>NUCLEOTIDE SEQUENCE [LARGE SCALE GENOMIC DNA]</scope>
    <source>
        <strain evidence="5">HBUAS51383</strain>
    </source>
</reference>
<name>A0ABX1L022_9LACO</name>
<dbReference type="EMBL" id="JAAXLJ010000030">
    <property type="protein sequence ID" value="NLR19546.1"/>
    <property type="molecule type" value="Genomic_DNA"/>
</dbReference>
<proteinExistence type="inferred from homology"/>
<sequence>MKDVTNIDGSVVPVGKTDEETPVALAVSIKEKLSPEELTEATNMAATISEDKQSSILDYGKTQQEGLSTFSNTVLVKVQNNELGEIGDSLRKLVTSLNETNPDKLSQSDASLFAKLFSRVKASIFEMTAKYQEVGVQIDRSAQQLSKQEAKLLKDNDLLDDMYQQNLKFYQSLNLLIVGASMKRDEITKQIQQLQNTATDQMAAQQVQDLAATQDRLEKRMMDLMLTRAITIQQAPQIRLIQNSNTVLAEKIQSSITTAIPLWKNQVVIALALLNQKDALAAQNAVAETTNDLLKKNSKMLSQSAVEVAKASQRGVVDIDTLKQTQDDLINTITETLKIQQEGSVKRKQVEDQLQTMESDLKTKLVETVKQHPKAE</sequence>